<name>A0A974CG03_XENLA</name>
<dbReference type="EMBL" id="CM004478">
    <property type="protein sequence ID" value="OCT72051.1"/>
    <property type="molecule type" value="Genomic_DNA"/>
</dbReference>
<gene>
    <name evidence="1" type="ORF">XELAEV_18035027mg</name>
</gene>
<proteinExistence type="predicted"/>
<dbReference type="Proteomes" id="UP000694892">
    <property type="component" value="Chromosome 7L"/>
</dbReference>
<dbReference type="AlphaFoldDB" id="A0A974CG03"/>
<evidence type="ECO:0000313" key="2">
    <source>
        <dbReference type="Proteomes" id="UP000694892"/>
    </source>
</evidence>
<reference evidence="2" key="1">
    <citation type="journal article" date="2016" name="Nature">
        <title>Genome evolution in the allotetraploid frog Xenopus laevis.</title>
        <authorList>
            <person name="Session A.M."/>
            <person name="Uno Y."/>
            <person name="Kwon T."/>
            <person name="Chapman J.A."/>
            <person name="Toyoda A."/>
            <person name="Takahashi S."/>
            <person name="Fukui A."/>
            <person name="Hikosaka A."/>
            <person name="Suzuki A."/>
            <person name="Kondo M."/>
            <person name="van Heeringen S.J."/>
            <person name="Quigley I."/>
            <person name="Heinz S."/>
            <person name="Ogino H."/>
            <person name="Ochi H."/>
            <person name="Hellsten U."/>
            <person name="Lyons J.B."/>
            <person name="Simakov O."/>
            <person name="Putnam N."/>
            <person name="Stites J."/>
            <person name="Kuroki Y."/>
            <person name="Tanaka T."/>
            <person name="Michiue T."/>
            <person name="Watanabe M."/>
            <person name="Bogdanovic O."/>
            <person name="Lister R."/>
            <person name="Georgiou G."/>
            <person name="Paranjpe S.S."/>
            <person name="van Kruijsbergen I."/>
            <person name="Shu S."/>
            <person name="Carlson J."/>
            <person name="Kinoshita T."/>
            <person name="Ohta Y."/>
            <person name="Mawaribuchi S."/>
            <person name="Jenkins J."/>
            <person name="Grimwood J."/>
            <person name="Schmutz J."/>
            <person name="Mitros T."/>
            <person name="Mozaffari S.V."/>
            <person name="Suzuki Y."/>
            <person name="Haramoto Y."/>
            <person name="Yamamoto T.S."/>
            <person name="Takagi C."/>
            <person name="Heald R."/>
            <person name="Miller K."/>
            <person name="Haudenschild C."/>
            <person name="Kitzman J."/>
            <person name="Nakayama T."/>
            <person name="Izutsu Y."/>
            <person name="Robert J."/>
            <person name="Fortriede J."/>
            <person name="Burns K."/>
            <person name="Lotay V."/>
            <person name="Karimi K."/>
            <person name="Yasuoka Y."/>
            <person name="Dichmann D.S."/>
            <person name="Flajnik M.F."/>
            <person name="Houston D.W."/>
            <person name="Shendure J."/>
            <person name="DuPasquier L."/>
            <person name="Vize P.D."/>
            <person name="Zorn A.M."/>
            <person name="Ito M."/>
            <person name="Marcotte E.M."/>
            <person name="Wallingford J.B."/>
            <person name="Ito Y."/>
            <person name="Asashima M."/>
            <person name="Ueno N."/>
            <person name="Matsuda Y."/>
            <person name="Veenstra G.J."/>
            <person name="Fujiyama A."/>
            <person name="Harland R.M."/>
            <person name="Taira M."/>
            <person name="Rokhsar D.S."/>
        </authorList>
    </citation>
    <scope>NUCLEOTIDE SEQUENCE [LARGE SCALE GENOMIC DNA]</scope>
    <source>
        <strain evidence="2">J</strain>
    </source>
</reference>
<evidence type="ECO:0000313" key="1">
    <source>
        <dbReference type="EMBL" id="OCT72051.1"/>
    </source>
</evidence>
<protein>
    <submittedName>
        <fullName evidence="1">Uncharacterized protein</fullName>
    </submittedName>
</protein>
<accession>A0A974CG03</accession>
<organism evidence="1 2">
    <name type="scientific">Xenopus laevis</name>
    <name type="common">African clawed frog</name>
    <dbReference type="NCBI Taxonomy" id="8355"/>
    <lineage>
        <taxon>Eukaryota</taxon>
        <taxon>Metazoa</taxon>
        <taxon>Chordata</taxon>
        <taxon>Craniata</taxon>
        <taxon>Vertebrata</taxon>
        <taxon>Euteleostomi</taxon>
        <taxon>Amphibia</taxon>
        <taxon>Batrachia</taxon>
        <taxon>Anura</taxon>
        <taxon>Pipoidea</taxon>
        <taxon>Pipidae</taxon>
        <taxon>Xenopodinae</taxon>
        <taxon>Xenopus</taxon>
        <taxon>Xenopus</taxon>
    </lineage>
</organism>
<sequence>MPYINLSHTRQKERPQRRFCTCGINKGLGTATHLSPDLSGHSNVLCIHLFSDSVFPTVLLFDGKGGGEERERRRHNREF</sequence>